<dbReference type="EMBL" id="MK955929">
    <property type="protein sequence ID" value="QFU14619.1"/>
    <property type="molecule type" value="Genomic_DNA"/>
</dbReference>
<dbReference type="Proteomes" id="UP001162227">
    <property type="component" value="Segment"/>
</dbReference>
<evidence type="ECO:0000313" key="2">
    <source>
        <dbReference type="Proteomes" id="UP001162227"/>
    </source>
</evidence>
<reference evidence="1" key="1">
    <citation type="journal article" date="2019" name="Vet. Microbiol.">
        <title>Molecular and microscopic characterisation of a novel pathogenic herpesvirus from Indian ringneck parrots (Psittacula krameri).</title>
        <authorList>
            <person name="Sutherland M."/>
            <person name="Sarker S."/>
            <person name="Raidal S.R."/>
        </authorList>
    </citation>
    <scope>NUCLEOTIDE SEQUENCE</scope>
    <source>
        <strain evidence="1">PsHV 5</strain>
    </source>
</reference>
<keyword evidence="2" id="KW-1185">Reference proteome</keyword>
<sequence>MRAIGLLFLFVLGTSTAPENDRVIMNEHVTCLHYFIGTERIFFVPRTDYKTVELWTADIMTPDFVVTRIYVRNGTKENKIYSEVISEFPHHGRLSVPATTMYNNTLFRCRMGEKNRTYNLFAFMTTIHGGSNAPHRPCSHRVWYAVREMMNKTSVDNGPLIGIARHEFSTLKNIDDIQKCFIKSVNSSVNPVTIKDYLPINSTNSISVTMRYEHGLDRTVLYNNTFGHTITRHELLEDIRIRFCNSTHFELVVTLDPQVVDPRLIRTYVAIRLTRLSDLVLLNSYTLIQHTWVTTRRWNCSFREHMFAVGSGPRPSDVSDYFYSPDKPTTQPITQTRWVTTATLPRTEGTIRSKRRKLQLVRLNTQFELFSLDES</sequence>
<organism evidence="1 2">
    <name type="scientific">Psittacid alphaherpesvirus 5</name>
    <dbReference type="NCBI Taxonomy" id="2972693"/>
    <lineage>
        <taxon>Viruses</taxon>
        <taxon>Duplodnaviria</taxon>
        <taxon>Heunggongvirae</taxon>
        <taxon>Peploviricota</taxon>
        <taxon>Herviviricetes</taxon>
        <taxon>Herpesvirales</taxon>
        <taxon>Orthoherpesviridae</taxon>
        <taxon>Alphaherpesvirinae</taxon>
        <taxon>Iltovirus</taxon>
        <taxon>Iltovirus psittacidalpha5</taxon>
    </lineage>
</organism>
<proteinExistence type="predicted"/>
<dbReference type="GeneID" id="80541422"/>
<name>A0A5P9JR83_9ALPH</name>
<accession>A0A5P9JR83</accession>
<evidence type="ECO:0000313" key="1">
    <source>
        <dbReference type="EMBL" id="QFU14619.1"/>
    </source>
</evidence>
<dbReference type="KEGG" id="vg:80541422"/>
<gene>
    <name evidence="1" type="primary">hypothetical protein</name>
</gene>
<protein>
    <submittedName>
        <fullName evidence="1">Uncharacterized protein</fullName>
    </submittedName>
</protein>
<dbReference type="RefSeq" id="YP_010802649.1">
    <property type="nucleotide sequence ID" value="NC_077028.1"/>
</dbReference>
<reference evidence="1" key="2">
    <citation type="submission" date="2019-05" db="EMBL/GenBank/DDBJ databases">
        <authorList>
            <person name="Sutherland M."/>
            <person name="Sarker S."/>
            <person name="Raidal S.R."/>
        </authorList>
    </citation>
    <scope>NUCLEOTIDE SEQUENCE</scope>
    <source>
        <strain evidence="1">PsHV 5</strain>
    </source>
</reference>